<feature type="transmembrane region" description="Helical" evidence="1">
    <location>
        <begin position="323"/>
        <end position="342"/>
    </location>
</feature>
<dbReference type="InterPro" id="IPR002656">
    <property type="entry name" value="Acyl_transf_3_dom"/>
</dbReference>
<dbReference type="GO" id="GO:0016747">
    <property type="term" value="F:acyltransferase activity, transferring groups other than amino-acyl groups"/>
    <property type="evidence" value="ECO:0007669"/>
    <property type="project" value="InterPro"/>
</dbReference>
<evidence type="ECO:0000259" key="2">
    <source>
        <dbReference type="Pfam" id="PF01757"/>
    </source>
</evidence>
<feature type="transmembrane region" description="Helical" evidence="1">
    <location>
        <begin position="165"/>
        <end position="181"/>
    </location>
</feature>
<protein>
    <submittedName>
        <fullName evidence="3">Acetyltransferase</fullName>
    </submittedName>
</protein>
<feature type="transmembrane region" description="Helical" evidence="1">
    <location>
        <begin position="217"/>
        <end position="237"/>
    </location>
</feature>
<dbReference type="AlphaFoldDB" id="A0A0P0LEB9"/>
<evidence type="ECO:0000313" key="3">
    <source>
        <dbReference type="EMBL" id="ALK44302.1"/>
    </source>
</evidence>
<feature type="transmembrane region" description="Helical" evidence="1">
    <location>
        <begin position="90"/>
        <end position="112"/>
    </location>
</feature>
<keyword evidence="1" id="KW-0812">Transmembrane</keyword>
<keyword evidence="3" id="KW-0808">Transferase</keyword>
<feature type="transmembrane region" description="Helical" evidence="1">
    <location>
        <begin position="244"/>
        <end position="261"/>
    </location>
</feature>
<accession>A0A0P0LEB9</accession>
<keyword evidence="1" id="KW-0472">Membrane</keyword>
<feature type="transmembrane region" description="Helical" evidence="1">
    <location>
        <begin position="193"/>
        <end position="211"/>
    </location>
</feature>
<sequence length="360" mass="41356">MNNTLSSYLKDRDNNFNLIRFIAATLVLVSHCYPLFFGNADNEPLKSLVGISFGTVAVDLFFISSGFLIANSLFNRKSLSYFIKARALRIYPGLIVSLMITVFILGLCFTTLTTSQYLTDLQTYKFLFINMILFFGEEAALPGVFEGLPWAKTVNGSLWTLPFEVRAYVLLVLVGVTLGYCEKKSKIFGKKELYLLIPILGMSVFILDYFYTILPISYFGAEYARLLSMFFIGVAFYKYREKIVLSNKLFYILVVLLILSAKYNQLFFLVYNCSLAYLVFYIAYVPKGFIRKFNAHGDYSYGIYIYAFPVQQAILALNANITLFTFFLTSLVLTLFFAYLSWQFVEKRALKLKNVKFKLF</sequence>
<feature type="domain" description="Acyltransferase 3" evidence="2">
    <location>
        <begin position="14"/>
        <end position="341"/>
    </location>
</feature>
<dbReference type="PANTHER" id="PTHR23028">
    <property type="entry name" value="ACETYLTRANSFERASE"/>
    <property type="match status" value="1"/>
</dbReference>
<dbReference type="Pfam" id="PF01757">
    <property type="entry name" value="Acyl_transf_3"/>
    <property type="match status" value="1"/>
</dbReference>
<proteinExistence type="predicted"/>
<dbReference type="EMBL" id="KT428295">
    <property type="protein sequence ID" value="ALK44302.1"/>
    <property type="molecule type" value="Genomic_DNA"/>
</dbReference>
<name>A0A0P0LEB9_9GAMM</name>
<organism evidence="3">
    <name type="scientific">Colwellia sp. C1</name>
    <dbReference type="NCBI Taxonomy" id="1737566"/>
    <lineage>
        <taxon>Bacteria</taxon>
        <taxon>Pseudomonadati</taxon>
        <taxon>Pseudomonadota</taxon>
        <taxon>Gammaproteobacteria</taxon>
        <taxon>Alteromonadales</taxon>
        <taxon>Colwelliaceae</taxon>
        <taxon>Colwellia</taxon>
    </lineage>
</organism>
<dbReference type="InterPro" id="IPR050879">
    <property type="entry name" value="Acyltransferase_3"/>
</dbReference>
<feature type="transmembrane region" description="Helical" evidence="1">
    <location>
        <begin position="267"/>
        <end position="286"/>
    </location>
</feature>
<reference evidence="3" key="1">
    <citation type="submission" date="2015-08" db="EMBL/GenBank/DDBJ databases">
        <title>Partial sequence of psychrophilic Colwellia sp.</title>
        <authorList>
            <person name="Pankowski J.A."/>
            <person name="Leong J.S."/>
            <person name="Nano F.E."/>
        </authorList>
    </citation>
    <scope>NUCLEOTIDE SEQUENCE</scope>
    <source>
        <strain evidence="3">C1</strain>
    </source>
</reference>
<evidence type="ECO:0000256" key="1">
    <source>
        <dbReference type="SAM" id="Phobius"/>
    </source>
</evidence>
<feature type="transmembrane region" description="Helical" evidence="1">
    <location>
        <begin position="48"/>
        <end position="70"/>
    </location>
</feature>
<feature type="transmembrane region" description="Helical" evidence="1">
    <location>
        <begin position="18"/>
        <end position="36"/>
    </location>
</feature>
<keyword evidence="1" id="KW-1133">Transmembrane helix</keyword>